<feature type="transmembrane region" description="Helical" evidence="1">
    <location>
        <begin position="12"/>
        <end position="31"/>
    </location>
</feature>
<organism evidence="2 3">
    <name type="scientific">Gillisia limnaea (strain DSM 15749 / LMG 21470 / R-8282)</name>
    <dbReference type="NCBI Taxonomy" id="865937"/>
    <lineage>
        <taxon>Bacteria</taxon>
        <taxon>Pseudomonadati</taxon>
        <taxon>Bacteroidota</taxon>
        <taxon>Flavobacteriia</taxon>
        <taxon>Flavobacteriales</taxon>
        <taxon>Flavobacteriaceae</taxon>
        <taxon>Gillisia</taxon>
    </lineage>
</organism>
<keyword evidence="1" id="KW-0812">Transmembrane</keyword>
<proteinExistence type="predicted"/>
<reference evidence="3" key="1">
    <citation type="journal article" date="2012" name="Stand. Genomic Sci.">
        <title>Genome sequence of the Antarctic rhodopsins-containing flavobacterium Gillisia limnaea type strain (R-8282(T)).</title>
        <authorList>
            <person name="Riedel T."/>
            <person name="Held B."/>
            <person name="Nolan M."/>
            <person name="Lucas S."/>
            <person name="Lapidus A."/>
            <person name="Tice H."/>
            <person name="Del Rio T.G."/>
            <person name="Cheng J.F."/>
            <person name="Han C."/>
            <person name="Tapia R."/>
            <person name="Goodwin L.A."/>
            <person name="Pitluck S."/>
            <person name="Liolios K."/>
            <person name="Mavromatis K."/>
            <person name="Pagani I."/>
            <person name="Ivanova N."/>
            <person name="Mikhailova N."/>
            <person name="Pati A."/>
            <person name="Chen A."/>
            <person name="Palaniappan K."/>
            <person name="Land M."/>
            <person name="Rohde M."/>
            <person name="Tindall B.J."/>
            <person name="Detter J.C."/>
            <person name="Goker M."/>
            <person name="Bristow J."/>
            <person name="Eisen J.A."/>
            <person name="Markowitz V."/>
            <person name="Hugenholtz P."/>
            <person name="Kyrpides N.C."/>
            <person name="Klenk H.P."/>
            <person name="Woyke T."/>
        </authorList>
    </citation>
    <scope>NUCLEOTIDE SEQUENCE [LARGE SCALE GENOMIC DNA]</scope>
    <source>
        <strain evidence="3">DSM 15749 / LMG 21470 / R-8282</strain>
    </source>
</reference>
<dbReference type="EMBL" id="JH594606">
    <property type="protein sequence ID" value="EHQ01641.1"/>
    <property type="molecule type" value="Genomic_DNA"/>
</dbReference>
<dbReference type="HOGENOM" id="CLU_112305_0_0_10"/>
<dbReference type="STRING" id="865937.Gilli_0955"/>
<dbReference type="RefSeq" id="WP_006987963.1">
    <property type="nucleotide sequence ID" value="NZ_JH594606.1"/>
</dbReference>
<name>H2BU45_GILLR</name>
<accession>H2BU45</accession>
<dbReference type="Proteomes" id="UP000003844">
    <property type="component" value="Unassembled WGS sequence"/>
</dbReference>
<feature type="transmembrane region" description="Helical" evidence="1">
    <location>
        <begin position="43"/>
        <end position="62"/>
    </location>
</feature>
<evidence type="ECO:0000313" key="3">
    <source>
        <dbReference type="Proteomes" id="UP000003844"/>
    </source>
</evidence>
<keyword evidence="1" id="KW-0472">Membrane</keyword>
<dbReference type="OrthoDB" id="582675at2"/>
<dbReference type="AlphaFoldDB" id="H2BU45"/>
<sequence>MKIFKESQRFNQWWLYAMFALVLTLLVGGIYKDSESFQNFNNPALVLFFLAALFLMTFILFLRHDTRIDSKGITTKFYPMGFSRKFFAWKEIDECYVRKYNPFVEYGGWGIRGSSRRKAYNVSGYLGIQIVTKDKKEFLIGTQKPDVARAVLKQYQHKKSKTLGD</sequence>
<dbReference type="eggNOG" id="ENOG5032Y0V">
    <property type="taxonomic scope" value="Bacteria"/>
</dbReference>
<evidence type="ECO:0008006" key="4">
    <source>
        <dbReference type="Google" id="ProtNLM"/>
    </source>
</evidence>
<evidence type="ECO:0000313" key="2">
    <source>
        <dbReference type="EMBL" id="EHQ01641.1"/>
    </source>
</evidence>
<keyword evidence="1" id="KW-1133">Transmembrane helix</keyword>
<protein>
    <recommendedName>
        <fullName evidence="4">PH domain-containing protein</fullName>
    </recommendedName>
</protein>
<evidence type="ECO:0000256" key="1">
    <source>
        <dbReference type="SAM" id="Phobius"/>
    </source>
</evidence>
<keyword evidence="3" id="KW-1185">Reference proteome</keyword>
<gene>
    <name evidence="2" type="ORF">Gilli_0955</name>
</gene>